<gene>
    <name evidence="1" type="ordered locus">Ngar_c05850</name>
</gene>
<keyword evidence="2" id="KW-1185">Reference proteome</keyword>
<reference evidence="1 2" key="1">
    <citation type="journal article" date="2012" name="Environ. Microbiol.">
        <title>The genome of the ammonia-oxidizing Candidatus Nitrososphaera gargensis: insights into metabolic versatility and environmental adaptations.</title>
        <authorList>
            <person name="Spang A."/>
            <person name="Poehlein A."/>
            <person name="Offre P."/>
            <person name="Zumbragel S."/>
            <person name="Haider S."/>
            <person name="Rychlik N."/>
            <person name="Nowka B."/>
            <person name="Schmeisser C."/>
            <person name="Lebedeva E.V."/>
            <person name="Rattei T."/>
            <person name="Bohm C."/>
            <person name="Schmid M."/>
            <person name="Galushko A."/>
            <person name="Hatzenpichler R."/>
            <person name="Weinmaier T."/>
            <person name="Daniel R."/>
            <person name="Schleper C."/>
            <person name="Spieck E."/>
            <person name="Streit W."/>
            <person name="Wagner M."/>
        </authorList>
    </citation>
    <scope>NUCLEOTIDE SEQUENCE [LARGE SCALE GENOMIC DNA]</scope>
    <source>
        <strain evidence="2">Ga9.2</strain>
    </source>
</reference>
<protein>
    <submittedName>
        <fullName evidence="1">Uncharacterized protein</fullName>
    </submittedName>
</protein>
<dbReference type="InParanoid" id="K0IFB9"/>
<evidence type="ECO:0000313" key="1">
    <source>
        <dbReference type="EMBL" id="AFU57528.1"/>
    </source>
</evidence>
<sequence length="78" mass="9014">MSATIYTLTKRSYNLILQKTAKKLTDGKRALFPDQAKIIRCYQCKEPLIIGKKIVSKTFGCQYRIHYCISCARLLKII</sequence>
<dbReference type="KEGG" id="nga:Ngar_c05850"/>
<accession>K0IFB9</accession>
<evidence type="ECO:0000313" key="2">
    <source>
        <dbReference type="Proteomes" id="UP000008037"/>
    </source>
</evidence>
<dbReference type="Proteomes" id="UP000008037">
    <property type="component" value="Chromosome"/>
</dbReference>
<organism evidence="1 2">
    <name type="scientific">Nitrososphaera gargensis (strain Ga9.2)</name>
    <dbReference type="NCBI Taxonomy" id="1237085"/>
    <lineage>
        <taxon>Archaea</taxon>
        <taxon>Nitrososphaerota</taxon>
        <taxon>Nitrososphaeria</taxon>
        <taxon>Nitrososphaerales</taxon>
        <taxon>Nitrososphaeraceae</taxon>
        <taxon>Nitrososphaera</taxon>
    </lineage>
</organism>
<dbReference type="GeneID" id="68748920"/>
<dbReference type="BioCyc" id="CNIT1237085:G1324-583-MONOMER"/>
<dbReference type="EMBL" id="CP002408">
    <property type="protein sequence ID" value="AFU57528.1"/>
    <property type="molecule type" value="Genomic_DNA"/>
</dbReference>
<dbReference type="AlphaFoldDB" id="K0IFB9"/>
<name>K0IFB9_NITGG</name>
<proteinExistence type="predicted"/>
<dbReference type="RefSeq" id="WP_015018074.1">
    <property type="nucleotide sequence ID" value="NC_018719.1"/>
</dbReference>
<dbReference type="HOGENOM" id="CLU_2613747_0_0_2"/>